<keyword evidence="1" id="KW-0812">Transmembrane</keyword>
<keyword evidence="1" id="KW-1133">Transmembrane helix</keyword>
<keyword evidence="3" id="KW-1185">Reference proteome</keyword>
<organism evidence="2 3">
    <name type="scientific">Schizophyllum amplum</name>
    <dbReference type="NCBI Taxonomy" id="97359"/>
    <lineage>
        <taxon>Eukaryota</taxon>
        <taxon>Fungi</taxon>
        <taxon>Dikarya</taxon>
        <taxon>Basidiomycota</taxon>
        <taxon>Agaricomycotina</taxon>
        <taxon>Agaricomycetes</taxon>
        <taxon>Agaricomycetidae</taxon>
        <taxon>Agaricales</taxon>
        <taxon>Schizophyllaceae</taxon>
        <taxon>Schizophyllum</taxon>
    </lineage>
</organism>
<dbReference type="Proteomes" id="UP000320762">
    <property type="component" value="Unassembled WGS sequence"/>
</dbReference>
<evidence type="ECO:0000256" key="1">
    <source>
        <dbReference type="SAM" id="Phobius"/>
    </source>
</evidence>
<protein>
    <recommendedName>
        <fullName evidence="4">Transmembrane protein</fullName>
    </recommendedName>
</protein>
<dbReference type="AlphaFoldDB" id="A0A550CAJ1"/>
<evidence type="ECO:0000313" key="3">
    <source>
        <dbReference type="Proteomes" id="UP000320762"/>
    </source>
</evidence>
<keyword evidence="1" id="KW-0472">Membrane</keyword>
<sequence length="64" mass="6743">MRSSEALVALAGILFLVIFVVFVGMCVGLVGSVIVPVFFIHGLGVLSSAGERGLRRLARIEVSL</sequence>
<reference evidence="2 3" key="1">
    <citation type="journal article" date="2019" name="New Phytol.">
        <title>Comparative genomics reveals unique wood-decay strategies and fruiting body development in the Schizophyllaceae.</title>
        <authorList>
            <person name="Almasi E."/>
            <person name="Sahu N."/>
            <person name="Krizsan K."/>
            <person name="Balint B."/>
            <person name="Kovacs G.M."/>
            <person name="Kiss B."/>
            <person name="Cseklye J."/>
            <person name="Drula E."/>
            <person name="Henrissat B."/>
            <person name="Nagy I."/>
            <person name="Chovatia M."/>
            <person name="Adam C."/>
            <person name="LaButti K."/>
            <person name="Lipzen A."/>
            <person name="Riley R."/>
            <person name="Grigoriev I.V."/>
            <person name="Nagy L.G."/>
        </authorList>
    </citation>
    <scope>NUCLEOTIDE SEQUENCE [LARGE SCALE GENOMIC DNA]</scope>
    <source>
        <strain evidence="2 3">NL-1724</strain>
    </source>
</reference>
<evidence type="ECO:0008006" key="4">
    <source>
        <dbReference type="Google" id="ProtNLM"/>
    </source>
</evidence>
<accession>A0A550CAJ1</accession>
<gene>
    <name evidence="2" type="ORF">BD626DRAFT_500634</name>
</gene>
<feature type="transmembrane region" description="Helical" evidence="1">
    <location>
        <begin position="7"/>
        <end position="40"/>
    </location>
</feature>
<evidence type="ECO:0000313" key="2">
    <source>
        <dbReference type="EMBL" id="TRM61817.1"/>
    </source>
</evidence>
<name>A0A550CAJ1_9AGAR</name>
<proteinExistence type="predicted"/>
<dbReference type="EMBL" id="VDMD01000015">
    <property type="protein sequence ID" value="TRM61817.1"/>
    <property type="molecule type" value="Genomic_DNA"/>
</dbReference>
<comment type="caution">
    <text evidence="2">The sequence shown here is derived from an EMBL/GenBank/DDBJ whole genome shotgun (WGS) entry which is preliminary data.</text>
</comment>